<dbReference type="GO" id="GO:0003712">
    <property type="term" value="F:transcription coregulator activity"/>
    <property type="evidence" value="ECO:0007669"/>
    <property type="project" value="TreeGrafter"/>
</dbReference>
<evidence type="ECO:0000256" key="4">
    <source>
        <dbReference type="ARBA" id="ARBA00022553"/>
    </source>
</evidence>
<dbReference type="InterPro" id="IPR000048">
    <property type="entry name" value="IQ_motif_EF-hand-BS"/>
</dbReference>
<dbReference type="GO" id="GO:0005886">
    <property type="term" value="C:plasma membrane"/>
    <property type="evidence" value="ECO:0007669"/>
    <property type="project" value="UniProtKB-SubCell"/>
</dbReference>
<dbReference type="CDD" id="cd00102">
    <property type="entry name" value="IPT"/>
    <property type="match status" value="1"/>
</dbReference>
<evidence type="ECO:0000256" key="11">
    <source>
        <dbReference type="ARBA" id="ARBA00023054"/>
    </source>
</evidence>
<keyword evidence="14" id="KW-0804">Transcription</keyword>
<dbReference type="InterPro" id="IPR005559">
    <property type="entry name" value="CG-1_dom"/>
</dbReference>
<evidence type="ECO:0000256" key="12">
    <source>
        <dbReference type="ARBA" id="ARBA00023125"/>
    </source>
</evidence>
<dbReference type="Pfam" id="PF01833">
    <property type="entry name" value="TIG"/>
    <property type="match status" value="1"/>
</dbReference>
<dbReference type="Gene3D" id="1.25.40.20">
    <property type="entry name" value="Ankyrin repeat-containing domain"/>
    <property type="match status" value="1"/>
</dbReference>
<accession>A0A2K3NQD4</accession>
<reference evidence="18 19" key="2">
    <citation type="journal article" date="2017" name="Front. Plant Sci.">
        <title>Gene Classification and Mining of Molecular Markers Useful in Red Clover (Trifolium pratense) Breeding.</title>
        <authorList>
            <person name="Istvanek J."/>
            <person name="Dluhosova J."/>
            <person name="Dluhos P."/>
            <person name="Patkova L."/>
            <person name="Nedelnik J."/>
            <person name="Repkova J."/>
        </authorList>
    </citation>
    <scope>NUCLEOTIDE SEQUENCE [LARGE SCALE GENOMIC DNA]</scope>
    <source>
        <strain evidence="19">cv. Tatra</strain>
        <tissue evidence="18">Young leaves</tissue>
    </source>
</reference>
<dbReference type="SUPFAM" id="SSF48403">
    <property type="entry name" value="Ankyrin repeat"/>
    <property type="match status" value="1"/>
</dbReference>
<evidence type="ECO:0000256" key="13">
    <source>
        <dbReference type="ARBA" id="ARBA00023159"/>
    </source>
</evidence>
<dbReference type="PROSITE" id="PS50088">
    <property type="entry name" value="ANK_REPEAT"/>
    <property type="match status" value="1"/>
</dbReference>
<dbReference type="Gene3D" id="2.60.40.10">
    <property type="entry name" value="Immunoglobulins"/>
    <property type="match status" value="1"/>
</dbReference>
<dbReference type="Pfam" id="PF00612">
    <property type="entry name" value="IQ"/>
    <property type="match status" value="2"/>
</dbReference>
<keyword evidence="7" id="KW-0112">Calmodulin-binding</keyword>
<dbReference type="GO" id="GO:0009409">
    <property type="term" value="P:response to cold"/>
    <property type="evidence" value="ECO:0007669"/>
    <property type="project" value="UniProtKB-ARBA"/>
</dbReference>
<evidence type="ECO:0000256" key="8">
    <source>
        <dbReference type="ARBA" id="ARBA00023015"/>
    </source>
</evidence>
<feature type="domain" description="CG-1" evidence="17">
    <location>
        <begin position="18"/>
        <end position="144"/>
    </location>
</feature>
<dbReference type="PANTHER" id="PTHR23335:SF0">
    <property type="entry name" value="CALMODULIN-BINDING TRANSCRIPTION ACTIVATOR 2-LIKE ISOFORM X1"/>
    <property type="match status" value="1"/>
</dbReference>
<reference evidence="18 19" key="1">
    <citation type="journal article" date="2014" name="Am. J. Bot.">
        <title>Genome assembly and annotation for red clover (Trifolium pratense; Fabaceae).</title>
        <authorList>
            <person name="Istvanek J."/>
            <person name="Jaros M."/>
            <person name="Krenek A."/>
            <person name="Repkova J."/>
        </authorList>
    </citation>
    <scope>NUCLEOTIDE SEQUENCE [LARGE SCALE GENOMIC DNA]</scope>
    <source>
        <strain evidence="19">cv. Tatra</strain>
        <tissue evidence="18">Young leaves</tissue>
    </source>
</reference>
<organism evidence="18 19">
    <name type="scientific">Trifolium pratense</name>
    <name type="common">Red clover</name>
    <dbReference type="NCBI Taxonomy" id="57577"/>
    <lineage>
        <taxon>Eukaryota</taxon>
        <taxon>Viridiplantae</taxon>
        <taxon>Streptophyta</taxon>
        <taxon>Embryophyta</taxon>
        <taxon>Tracheophyta</taxon>
        <taxon>Spermatophyta</taxon>
        <taxon>Magnoliopsida</taxon>
        <taxon>eudicotyledons</taxon>
        <taxon>Gunneridae</taxon>
        <taxon>Pentapetalae</taxon>
        <taxon>rosids</taxon>
        <taxon>fabids</taxon>
        <taxon>Fabales</taxon>
        <taxon>Fabaceae</taxon>
        <taxon>Papilionoideae</taxon>
        <taxon>50 kb inversion clade</taxon>
        <taxon>NPAAA clade</taxon>
        <taxon>Hologalegina</taxon>
        <taxon>IRL clade</taxon>
        <taxon>Trifolieae</taxon>
        <taxon>Trifolium</taxon>
    </lineage>
</organism>
<evidence type="ECO:0000256" key="7">
    <source>
        <dbReference type="ARBA" id="ARBA00022860"/>
    </source>
</evidence>
<keyword evidence="5" id="KW-0677">Repeat</keyword>
<comment type="similarity">
    <text evidence="3">Belongs to the CAMTA family.</text>
</comment>
<keyword evidence="6" id="KW-0106">Calcium</keyword>
<gene>
    <name evidence="18" type="ORF">L195_g001685</name>
</gene>
<evidence type="ECO:0000259" key="17">
    <source>
        <dbReference type="PROSITE" id="PS51437"/>
    </source>
</evidence>
<evidence type="ECO:0000256" key="14">
    <source>
        <dbReference type="ARBA" id="ARBA00023163"/>
    </source>
</evidence>
<keyword evidence="15" id="KW-0539">Nucleus</keyword>
<dbReference type="PROSITE" id="PS51437">
    <property type="entry name" value="CG_1"/>
    <property type="match status" value="1"/>
</dbReference>
<evidence type="ECO:0000256" key="9">
    <source>
        <dbReference type="ARBA" id="ARBA00023016"/>
    </source>
</evidence>
<dbReference type="SUPFAM" id="SSF81296">
    <property type="entry name" value="E set domains"/>
    <property type="match status" value="1"/>
</dbReference>
<dbReference type="SMART" id="SM01076">
    <property type="entry name" value="CG-1"/>
    <property type="match status" value="1"/>
</dbReference>
<evidence type="ECO:0000256" key="6">
    <source>
        <dbReference type="ARBA" id="ARBA00022837"/>
    </source>
</evidence>
<evidence type="ECO:0000256" key="2">
    <source>
        <dbReference type="ARBA" id="ARBA00004413"/>
    </source>
</evidence>
<dbReference type="GO" id="GO:0005634">
    <property type="term" value="C:nucleus"/>
    <property type="evidence" value="ECO:0007669"/>
    <property type="project" value="UniProtKB-SubCell"/>
</dbReference>
<dbReference type="STRING" id="57577.A0A2K3NQD4"/>
<dbReference type="ExpressionAtlas" id="A0A2K3NQD4">
    <property type="expression patterns" value="baseline"/>
</dbReference>
<dbReference type="PANTHER" id="PTHR23335">
    <property type="entry name" value="CALMODULIN-BINDING TRANSCRIPTION ACTIVATOR CAMTA"/>
    <property type="match status" value="1"/>
</dbReference>
<dbReference type="InterPro" id="IPR002110">
    <property type="entry name" value="Ankyrin_rpt"/>
</dbReference>
<evidence type="ECO:0000256" key="1">
    <source>
        <dbReference type="ARBA" id="ARBA00004123"/>
    </source>
</evidence>
<dbReference type="Proteomes" id="UP000236291">
    <property type="component" value="Unassembled WGS sequence"/>
</dbReference>
<dbReference type="Gene3D" id="1.20.5.190">
    <property type="match status" value="1"/>
</dbReference>
<dbReference type="AlphaFoldDB" id="A0A2K3NQD4"/>
<evidence type="ECO:0000256" key="5">
    <source>
        <dbReference type="ARBA" id="ARBA00022737"/>
    </source>
</evidence>
<dbReference type="PROSITE" id="PS50297">
    <property type="entry name" value="ANK_REP_REGION"/>
    <property type="match status" value="1"/>
</dbReference>
<dbReference type="CDD" id="cd23767">
    <property type="entry name" value="IQCD"/>
    <property type="match status" value="2"/>
</dbReference>
<dbReference type="FunFam" id="1.20.5.190:FF:000003">
    <property type="entry name" value="Calmodulin-binding transcription activator 2"/>
    <property type="match status" value="1"/>
</dbReference>
<dbReference type="PROSITE" id="PS50096">
    <property type="entry name" value="IQ"/>
    <property type="match status" value="2"/>
</dbReference>
<comment type="subcellular location">
    <subcellularLocation>
        <location evidence="2">Cell membrane</location>
        <topology evidence="2">Peripheral membrane protein</topology>
        <orientation evidence="2">Cytoplasmic side</orientation>
    </subcellularLocation>
    <subcellularLocation>
        <location evidence="1">Nucleus</location>
    </subcellularLocation>
</comment>
<protein>
    <submittedName>
        <fullName evidence="18">Calmodulin-binding transcription activator 3-like protein</fullName>
    </submittedName>
</protein>
<dbReference type="SMART" id="SM00015">
    <property type="entry name" value="IQ"/>
    <property type="match status" value="2"/>
</dbReference>
<keyword evidence="12" id="KW-0238">DNA-binding</keyword>
<dbReference type="InterPro" id="IPR027417">
    <property type="entry name" value="P-loop_NTPase"/>
</dbReference>
<dbReference type="InterPro" id="IPR013783">
    <property type="entry name" value="Ig-like_fold"/>
</dbReference>
<feature type="repeat" description="ANK" evidence="16">
    <location>
        <begin position="676"/>
        <end position="708"/>
    </location>
</feature>
<dbReference type="Pfam" id="PF03859">
    <property type="entry name" value="CG-1"/>
    <property type="match status" value="1"/>
</dbReference>
<name>A0A2K3NQD4_TRIPR</name>
<keyword evidence="4" id="KW-0597">Phosphoprotein</keyword>
<dbReference type="GO" id="GO:0003690">
    <property type="term" value="F:double-stranded DNA binding"/>
    <property type="evidence" value="ECO:0007669"/>
    <property type="project" value="TreeGrafter"/>
</dbReference>
<evidence type="ECO:0000256" key="16">
    <source>
        <dbReference type="PROSITE-ProRule" id="PRU00023"/>
    </source>
</evidence>
<comment type="caution">
    <text evidence="18">The sequence shown here is derived from an EMBL/GenBank/DDBJ whole genome shotgun (WGS) entry which is preliminary data.</text>
</comment>
<keyword evidence="9" id="KW-0346">Stress response</keyword>
<evidence type="ECO:0000256" key="3">
    <source>
        <dbReference type="ARBA" id="ARBA00008267"/>
    </source>
</evidence>
<keyword evidence="8" id="KW-0805">Transcription regulation</keyword>
<dbReference type="InterPro" id="IPR002909">
    <property type="entry name" value="IPT_dom"/>
</dbReference>
<dbReference type="EMBL" id="ASHM01000700">
    <property type="protein sequence ID" value="PNY05242.1"/>
    <property type="molecule type" value="Genomic_DNA"/>
</dbReference>
<dbReference type="FunFam" id="2.60.40.10:FF:000314">
    <property type="entry name" value="Calmodulin-binding transcription activator 2"/>
    <property type="match status" value="1"/>
</dbReference>
<evidence type="ECO:0000313" key="19">
    <source>
        <dbReference type="Proteomes" id="UP000236291"/>
    </source>
</evidence>
<dbReference type="GO" id="GO:0006357">
    <property type="term" value="P:regulation of transcription by RNA polymerase II"/>
    <property type="evidence" value="ECO:0007669"/>
    <property type="project" value="TreeGrafter"/>
</dbReference>
<dbReference type="GO" id="GO:0005516">
    <property type="term" value="F:calmodulin binding"/>
    <property type="evidence" value="ECO:0007669"/>
    <property type="project" value="UniProtKB-KW"/>
</dbReference>
<evidence type="ECO:0000256" key="10">
    <source>
        <dbReference type="ARBA" id="ARBA00023043"/>
    </source>
</evidence>
<evidence type="ECO:0000313" key="18">
    <source>
        <dbReference type="EMBL" id="PNY05242.1"/>
    </source>
</evidence>
<dbReference type="InterPro" id="IPR014756">
    <property type="entry name" value="Ig_E-set"/>
</dbReference>
<dbReference type="InterPro" id="IPR036770">
    <property type="entry name" value="Ankyrin_rpt-contain_sf"/>
</dbReference>
<proteinExistence type="inferred from homology"/>
<evidence type="ECO:0000256" key="15">
    <source>
        <dbReference type="ARBA" id="ARBA00023242"/>
    </source>
</evidence>
<keyword evidence="13" id="KW-0010">Activator</keyword>
<sequence length="996" mass="112344">MMAQTRNHIQNRNQQLELGEILGEAQHRWLRPAEICEILRNYRKFELTPNPPVRPPAGSLFLFDRKVLRYFRKDGHRWKKKKDGKTIREAHEKLKAGSVEVLHCYYARGEDNENFQRRIYWMLDEKLEHIVLVHYREIEEGCKSGISNLPAVPVTPVGSSQSSSVPSSAKISSPISVVQVSLTSSANEIDQHRASEYEDDKLQNCPQVSSHAQSTSNSMHHCAPQLSLEATGFSELLKNPFISSRTSLPCFSPSNDVPPWAFIQNSSRNGINMYDRELHVQGSSDGSEAYFTVAESNAMLDAICRTQDGVILRDRPITDVYMHPIITGTSQTVNQQVKKEHDLGSFHTPFSDHPVFAPQDGGAYKDELEHVEFAELKKLDSFGQWMDKEIGGDCDNSFMASDSGNYWNTLDADNKDKEVSRLRQMQLDVDSLGPSLSLEQLFSIHDFSPDWAYAGVRTKVLIVGTFLGSKKLSGETKWGCMFGEIEVSAEVLAENVIRCQTPLHSPGRVPFYVTCSNRLACSEVREFEYHDNPSKFIGPNGVKISPEDEVQLQIRLLRLVELEPDNKWFKCSVPECEKCKLMETMYSMRDDNGVFGETFKIDGSDHNNTRDVLFQRLIRDKLYGWLEFKVHEGGKGQHILDNEGQGVIHLAAALGYVWALGPLVAAGISPNYRDAHGKTGLHWASYFGREETVIALVKLGASPGAIEDPTSAFPRGQKAADLASSRGHKGIAGYLAEADLTTQLSMLTVNENDMHNIATTTAADSIFESADGDSSYLTMDEQHGLKESLAAFRKSAHAAALIQEAFRAKSFCQRQLTKSSDDISEEVLNVVSDSLNKVQKIGHFEDYLHFAALRIQKKYRGWKGRKDFLKTRNRIIKIQAHFRGHQVRKQYKKVIWSVSIVEKAILRWRRKGAGLRGFRVGQPVGIMAKDAENSDDEYDFLSIGRKQKSDDVKKALDRVKSMVRNPEARDQYMRLIMKYQNFKIDYGGTSQSQHVD</sequence>
<dbReference type="SUPFAM" id="SSF52540">
    <property type="entry name" value="P-loop containing nucleoside triphosphate hydrolases"/>
    <property type="match status" value="1"/>
</dbReference>
<keyword evidence="11" id="KW-0175">Coiled coil</keyword>
<keyword evidence="10 16" id="KW-0040">ANK repeat</keyword>